<keyword evidence="3 7" id="KW-0238">DNA-binding</keyword>
<dbReference type="InterPro" id="IPR047057">
    <property type="entry name" value="MerR_fam"/>
</dbReference>
<dbReference type="Proteomes" id="UP001595683">
    <property type="component" value="Unassembled WGS sequence"/>
</dbReference>
<dbReference type="InterPro" id="IPR015358">
    <property type="entry name" value="Tscrpt_reg_MerR_DNA-bd"/>
</dbReference>
<dbReference type="Pfam" id="PF09278">
    <property type="entry name" value="MerR-DNA-bind"/>
    <property type="match status" value="1"/>
</dbReference>
<dbReference type="EMBL" id="JBHRYE010000008">
    <property type="protein sequence ID" value="MFC3670770.1"/>
    <property type="molecule type" value="Genomic_DNA"/>
</dbReference>
<dbReference type="PRINTS" id="PR00040">
    <property type="entry name" value="HTHMERR"/>
</dbReference>
<dbReference type="PROSITE" id="PS50937">
    <property type="entry name" value="HTH_MERR_2"/>
    <property type="match status" value="1"/>
</dbReference>
<dbReference type="InterPro" id="IPR000551">
    <property type="entry name" value="MerR-type_HTH_dom"/>
</dbReference>
<name>A0ABV7V016_9SPHN</name>
<evidence type="ECO:0000313" key="7">
    <source>
        <dbReference type="EMBL" id="MFC3670770.1"/>
    </source>
</evidence>
<gene>
    <name evidence="7" type="ORF">ACFOOT_04985</name>
</gene>
<keyword evidence="2" id="KW-0805">Transcription regulation</keyword>
<dbReference type="GO" id="GO:0003677">
    <property type="term" value="F:DNA binding"/>
    <property type="evidence" value="ECO:0007669"/>
    <property type="project" value="UniProtKB-KW"/>
</dbReference>
<protein>
    <submittedName>
        <fullName evidence="7">MerR family DNA-binding protein</fullName>
    </submittedName>
</protein>
<evidence type="ECO:0000256" key="3">
    <source>
        <dbReference type="ARBA" id="ARBA00023125"/>
    </source>
</evidence>
<proteinExistence type="predicted"/>
<evidence type="ECO:0000256" key="2">
    <source>
        <dbReference type="ARBA" id="ARBA00023015"/>
    </source>
</evidence>
<dbReference type="SUPFAM" id="SSF46955">
    <property type="entry name" value="Putative DNA-binding domain"/>
    <property type="match status" value="1"/>
</dbReference>
<evidence type="ECO:0000256" key="1">
    <source>
        <dbReference type="ARBA" id="ARBA00022491"/>
    </source>
</evidence>
<evidence type="ECO:0000256" key="4">
    <source>
        <dbReference type="ARBA" id="ARBA00023163"/>
    </source>
</evidence>
<keyword evidence="8" id="KW-1185">Reference proteome</keyword>
<dbReference type="InterPro" id="IPR009061">
    <property type="entry name" value="DNA-bd_dom_put_sf"/>
</dbReference>
<evidence type="ECO:0000256" key="5">
    <source>
        <dbReference type="SAM" id="Coils"/>
    </source>
</evidence>
<comment type="caution">
    <text evidence="7">The sequence shown here is derived from an EMBL/GenBank/DDBJ whole genome shotgun (WGS) entry which is preliminary data.</text>
</comment>
<dbReference type="SMART" id="SM00422">
    <property type="entry name" value="HTH_MERR"/>
    <property type="match status" value="1"/>
</dbReference>
<dbReference type="Gene3D" id="1.10.1660.10">
    <property type="match status" value="1"/>
</dbReference>
<organism evidence="7 8">
    <name type="scientific">Novosphingobium pokkalii</name>
    <dbReference type="NCBI Taxonomy" id="1770194"/>
    <lineage>
        <taxon>Bacteria</taxon>
        <taxon>Pseudomonadati</taxon>
        <taxon>Pseudomonadota</taxon>
        <taxon>Alphaproteobacteria</taxon>
        <taxon>Sphingomonadales</taxon>
        <taxon>Sphingomonadaceae</taxon>
        <taxon>Novosphingobium</taxon>
    </lineage>
</organism>
<evidence type="ECO:0000313" key="8">
    <source>
        <dbReference type="Proteomes" id="UP001595683"/>
    </source>
</evidence>
<dbReference type="PANTHER" id="PTHR30204">
    <property type="entry name" value="REDOX-CYCLING DRUG-SENSING TRANSCRIPTIONAL ACTIVATOR SOXR"/>
    <property type="match status" value="1"/>
</dbReference>
<feature type="coiled-coil region" evidence="5">
    <location>
        <begin position="97"/>
        <end position="124"/>
    </location>
</feature>
<keyword evidence="4" id="KW-0804">Transcription</keyword>
<feature type="domain" description="HTH merR-type" evidence="6">
    <location>
        <begin position="11"/>
        <end position="85"/>
    </location>
</feature>
<reference evidence="8" key="1">
    <citation type="journal article" date="2019" name="Int. J. Syst. Evol. Microbiol.">
        <title>The Global Catalogue of Microorganisms (GCM) 10K type strain sequencing project: providing services to taxonomists for standard genome sequencing and annotation.</title>
        <authorList>
            <consortium name="The Broad Institute Genomics Platform"/>
            <consortium name="The Broad Institute Genome Sequencing Center for Infectious Disease"/>
            <person name="Wu L."/>
            <person name="Ma J."/>
        </authorList>
    </citation>
    <scope>NUCLEOTIDE SEQUENCE [LARGE SCALE GENOMIC DNA]</scope>
    <source>
        <strain evidence="8">KCTC 42224</strain>
    </source>
</reference>
<dbReference type="PANTHER" id="PTHR30204:SF69">
    <property type="entry name" value="MERR-FAMILY TRANSCRIPTIONAL REGULATOR"/>
    <property type="match status" value="1"/>
</dbReference>
<sequence length="144" mass="15527">MSSQMLARTPSLTIAGLARAGGVGVETVRYYQRRGLIETPRRHNGAGRGGAIRHYGDAHVRRLRFIRAAQAAGFTLEQIGELLALDASHDRDRDRARALAQEQIAALDARIAALEEARAALHKLARACGEGDAGRCPILTAFDS</sequence>
<evidence type="ECO:0000259" key="6">
    <source>
        <dbReference type="PROSITE" id="PS50937"/>
    </source>
</evidence>
<keyword evidence="5" id="KW-0175">Coiled coil</keyword>
<dbReference type="RefSeq" id="WP_229815045.1">
    <property type="nucleotide sequence ID" value="NZ_BMZP01000002.1"/>
</dbReference>
<keyword evidence="1" id="KW-0678">Repressor</keyword>
<accession>A0ABV7V016</accession>